<accession>A0ABR4CZJ6</accession>
<keyword evidence="2" id="KW-1185">Reference proteome</keyword>
<dbReference type="EMBL" id="JAZHXI010000001">
    <property type="protein sequence ID" value="KAL2075290.1"/>
    <property type="molecule type" value="Genomic_DNA"/>
</dbReference>
<comment type="caution">
    <text evidence="1">The sequence shown here is derived from an EMBL/GenBank/DDBJ whole genome shotgun (WGS) entry which is preliminary data.</text>
</comment>
<gene>
    <name evidence="1" type="ORF">VTL71DRAFT_233</name>
</gene>
<evidence type="ECO:0000313" key="2">
    <source>
        <dbReference type="Proteomes" id="UP001595075"/>
    </source>
</evidence>
<proteinExistence type="predicted"/>
<organism evidence="1 2">
    <name type="scientific">Oculimacula yallundae</name>
    <dbReference type="NCBI Taxonomy" id="86028"/>
    <lineage>
        <taxon>Eukaryota</taxon>
        <taxon>Fungi</taxon>
        <taxon>Dikarya</taxon>
        <taxon>Ascomycota</taxon>
        <taxon>Pezizomycotina</taxon>
        <taxon>Leotiomycetes</taxon>
        <taxon>Helotiales</taxon>
        <taxon>Ploettnerulaceae</taxon>
        <taxon>Oculimacula</taxon>
    </lineage>
</organism>
<reference evidence="1 2" key="1">
    <citation type="journal article" date="2024" name="Commun. Biol.">
        <title>Comparative genomic analysis of thermophilic fungi reveals convergent evolutionary adaptations and gene losses.</title>
        <authorList>
            <person name="Steindorff A.S."/>
            <person name="Aguilar-Pontes M.V."/>
            <person name="Robinson A.J."/>
            <person name="Andreopoulos B."/>
            <person name="LaButti K."/>
            <person name="Kuo A."/>
            <person name="Mondo S."/>
            <person name="Riley R."/>
            <person name="Otillar R."/>
            <person name="Haridas S."/>
            <person name="Lipzen A."/>
            <person name="Grimwood J."/>
            <person name="Schmutz J."/>
            <person name="Clum A."/>
            <person name="Reid I.D."/>
            <person name="Moisan M.C."/>
            <person name="Butler G."/>
            <person name="Nguyen T.T.M."/>
            <person name="Dewar K."/>
            <person name="Conant G."/>
            <person name="Drula E."/>
            <person name="Henrissat B."/>
            <person name="Hansel C."/>
            <person name="Singer S."/>
            <person name="Hutchinson M.I."/>
            <person name="de Vries R.P."/>
            <person name="Natvig D.O."/>
            <person name="Powell A.J."/>
            <person name="Tsang A."/>
            <person name="Grigoriev I.V."/>
        </authorList>
    </citation>
    <scope>NUCLEOTIDE SEQUENCE [LARGE SCALE GENOMIC DNA]</scope>
    <source>
        <strain evidence="1 2">CBS 494.80</strain>
    </source>
</reference>
<sequence length="104" mass="11734">MCNSPVISIVIIRINQRRHFQATSLKPEYLILDTYLNEIGAFKLPCLRMHCKSKFSEKTTPGVVGAVKFRVVVVKYGECRESTLSIRQFGLRSVWGAEVLGEAC</sequence>
<evidence type="ECO:0000313" key="1">
    <source>
        <dbReference type="EMBL" id="KAL2075290.1"/>
    </source>
</evidence>
<protein>
    <submittedName>
        <fullName evidence="1">Uncharacterized protein</fullName>
    </submittedName>
</protein>
<name>A0ABR4CZJ6_9HELO</name>
<dbReference type="Proteomes" id="UP001595075">
    <property type="component" value="Unassembled WGS sequence"/>
</dbReference>